<comment type="caution">
    <text evidence="2">The sequence shown here is derived from an EMBL/GenBank/DDBJ whole genome shotgun (WGS) entry which is preliminary data.</text>
</comment>
<evidence type="ECO:0000259" key="1">
    <source>
        <dbReference type="Pfam" id="PF25148"/>
    </source>
</evidence>
<dbReference type="EMBL" id="BNEE01000002">
    <property type="protein sequence ID" value="GHI82745.1"/>
    <property type="molecule type" value="Genomic_DNA"/>
</dbReference>
<organism evidence="2 3">
    <name type="scientific">Streptomyces xanthophaeus</name>
    <dbReference type="NCBI Taxonomy" id="67385"/>
    <lineage>
        <taxon>Bacteria</taxon>
        <taxon>Bacillati</taxon>
        <taxon>Actinomycetota</taxon>
        <taxon>Actinomycetes</taxon>
        <taxon>Kitasatosporales</taxon>
        <taxon>Streptomycetaceae</taxon>
        <taxon>Streptomyces</taxon>
    </lineage>
</organism>
<accession>A0A919LAM9</accession>
<gene>
    <name evidence="2" type="ORF">Sxan_01090</name>
</gene>
<proteinExistence type="predicted"/>
<dbReference type="AlphaFoldDB" id="A0A919LAM9"/>
<sequence>MNATAQQTTSAAPQPDAPVQEVLAAVRTGRTARLPGLLRPLDRAQRTVLLAELKVLRAGLRSRGWANWQERDLVNPALVVAGAGCTTGAAAAASWIAARDLRRWRPLPAAVLLDVLSDREPRWLGDLAHRLAARAATAEQDYPLIRMLVGIAGCAMPAGDGCLEGWAASLSVQHTSLVDALRQDPYTAELVPRLFETAEPVASFSWSGDASGRYHWPTALAAVAAEGLVDRAALLDGCTARLLRGGTAPHLKPYLAILQAMDLTAEEERERAADWIALAADAPAAVAGHAQQVLARLAAAGGLAARLLAEMSLTVLFRPEKKLVRAQLVLLGRELVRDPDAAPDLLPVLGEAFGHTDTDIQERALKLAAVHLVAAPDVRAELAERAHLLSPLHRARAVEVLGPDAAPVDDDLPYREILPPPPAQVPLAPAPESVEETVELVAAVLNSRTASVEEFERALDGLVRHTRRDRAALAAALRPALAGRWWLDPEQSRYYTTELAGIEGVAAAVLDARPGEPPHPPQPALASWRSECHHPAFHVAAHARLAEAARHVTDRPLPFLLAFPTHTNGSLDPHTLVERLATYARLGENPGPADFAQALLRTRREPAAVAAAAALGTPEGDRLAAWLGEAGLPATVTRRTAPAVTRHYDTWPEHLVLDTGERPAVLRGFPEPFRELGKARTAAGRCWDGEGDGESALVCALPQDRETLAAWSLPVVTACALREGRGGTAVLPLLAAAGGPAGPALHLALATGLGARHAEDRLRAVDALLTLAARGELDSVRLGSDIGEQLALGTVKSNRLADSLRTAAATGACTTTWSVLAATLPTLLTGPADPRGAGELLEMAADCVERSGAAAPYPDGLAAVAARGGRSRLVTQAVRLGKALDRNRESTGA</sequence>
<keyword evidence="3" id="KW-1185">Reference proteome</keyword>
<evidence type="ECO:0000313" key="2">
    <source>
        <dbReference type="EMBL" id="GHI82745.1"/>
    </source>
</evidence>
<feature type="domain" description="DUF7824" evidence="1">
    <location>
        <begin position="524"/>
        <end position="613"/>
    </location>
</feature>
<reference evidence="2" key="1">
    <citation type="submission" date="2020-09" db="EMBL/GenBank/DDBJ databases">
        <title>Whole genome shotgun sequence of Streptomyces xanthophaeus NBRC 12829.</title>
        <authorList>
            <person name="Komaki H."/>
            <person name="Tamura T."/>
        </authorList>
    </citation>
    <scope>NUCLEOTIDE SEQUENCE</scope>
    <source>
        <strain evidence="2">NBRC 12829</strain>
    </source>
</reference>
<name>A0A919LAM9_9ACTN</name>
<dbReference type="InterPro" id="IPR056726">
    <property type="entry name" value="DUF7824"/>
</dbReference>
<dbReference type="RefSeq" id="WP_051902455.1">
    <property type="nucleotide sequence ID" value="NZ_BNEE01000002.1"/>
</dbReference>
<evidence type="ECO:0000313" key="3">
    <source>
        <dbReference type="Proteomes" id="UP000600026"/>
    </source>
</evidence>
<protein>
    <recommendedName>
        <fullName evidence="1">DUF7824 domain-containing protein</fullName>
    </recommendedName>
</protein>
<dbReference type="Proteomes" id="UP000600026">
    <property type="component" value="Unassembled WGS sequence"/>
</dbReference>
<dbReference type="Pfam" id="PF25148">
    <property type="entry name" value="DUF7824"/>
    <property type="match status" value="1"/>
</dbReference>